<dbReference type="RefSeq" id="XP_009258891.1">
    <property type="nucleotide sequence ID" value="XM_009260616.1"/>
</dbReference>
<reference evidence="1 2" key="1">
    <citation type="journal article" date="2012" name="PLoS Pathog.">
        <title>Comparative pathogenomics reveals horizontally acquired novel virulence genes in fungi infecting cereal hosts.</title>
        <authorList>
            <person name="Gardiner D.M."/>
            <person name="McDonald M.C."/>
            <person name="Covarelli L."/>
            <person name="Solomon P.S."/>
            <person name="Rusu A.G."/>
            <person name="Marshall M."/>
            <person name="Kazan K."/>
            <person name="Chakraborty S."/>
            <person name="McDonald B.A."/>
            <person name="Manners J.M."/>
        </authorList>
    </citation>
    <scope>NUCLEOTIDE SEQUENCE [LARGE SCALE GENOMIC DNA]</scope>
    <source>
        <strain evidence="1 2">CS3096</strain>
    </source>
</reference>
<dbReference type="AlphaFoldDB" id="K3UK52"/>
<dbReference type="OrthoDB" id="3439489at2759"/>
<dbReference type="eggNOG" id="ENOG502SYZV">
    <property type="taxonomic scope" value="Eukaryota"/>
</dbReference>
<gene>
    <name evidence="1" type="ORF">FPSE_07498</name>
</gene>
<accession>K3UK52</accession>
<protein>
    <submittedName>
        <fullName evidence="1">Uncharacterized protein</fullName>
    </submittedName>
</protein>
<organism evidence="1 2">
    <name type="scientific">Fusarium pseudograminearum (strain CS3096)</name>
    <name type="common">Wheat and barley crown-rot fungus</name>
    <dbReference type="NCBI Taxonomy" id="1028729"/>
    <lineage>
        <taxon>Eukaryota</taxon>
        <taxon>Fungi</taxon>
        <taxon>Dikarya</taxon>
        <taxon>Ascomycota</taxon>
        <taxon>Pezizomycotina</taxon>
        <taxon>Sordariomycetes</taxon>
        <taxon>Hypocreomycetidae</taxon>
        <taxon>Hypocreales</taxon>
        <taxon>Nectriaceae</taxon>
        <taxon>Fusarium</taxon>
    </lineage>
</organism>
<dbReference type="Proteomes" id="UP000007978">
    <property type="component" value="Chromosome 2"/>
</dbReference>
<evidence type="ECO:0000313" key="1">
    <source>
        <dbReference type="EMBL" id="EKJ72326.1"/>
    </source>
</evidence>
<keyword evidence="2" id="KW-1185">Reference proteome</keyword>
<dbReference type="KEGG" id="fpu:FPSE_07498"/>
<name>K3UK52_FUSPC</name>
<proteinExistence type="predicted"/>
<evidence type="ECO:0000313" key="2">
    <source>
        <dbReference type="Proteomes" id="UP000007978"/>
    </source>
</evidence>
<dbReference type="GeneID" id="20366116"/>
<sequence>MSLPRRFSISINGRPIGMPRSNPDEPTQAKACDMGDEPAVFEIQDRHLVSGPFAMGRHCMEDLSLRPKRVLWCPREQMGMLRPVDVLDNGNGPELGLSGGKLAYDNGQLVCPLIPGGPEQRVEILPM</sequence>
<dbReference type="HOGENOM" id="CLU_134552_2_0_1"/>
<dbReference type="EMBL" id="AFNW01000196">
    <property type="protein sequence ID" value="EKJ72326.1"/>
    <property type="molecule type" value="Genomic_DNA"/>
</dbReference>
<comment type="caution">
    <text evidence="1">The sequence shown here is derived from an EMBL/GenBank/DDBJ whole genome shotgun (WGS) entry which is preliminary data.</text>
</comment>